<feature type="transmembrane region" description="Helical" evidence="1">
    <location>
        <begin position="901"/>
        <end position="920"/>
    </location>
</feature>
<reference evidence="2 3" key="1">
    <citation type="submission" date="2017-08" db="EMBL/GenBank/DDBJ databases">
        <title>Comparative genomics of non-oral Prevotella species.</title>
        <authorList>
            <person name="Accetto T."/>
            <person name="Nograsek B."/>
            <person name="Avgustin G."/>
        </authorList>
    </citation>
    <scope>NUCLEOTIDE SEQUENCE [LARGE SCALE GENOMIC DNA]</scope>
    <source>
        <strain evidence="2 3">TC1-1</strain>
    </source>
</reference>
<evidence type="ECO:0000313" key="3">
    <source>
        <dbReference type="Proteomes" id="UP000216189"/>
    </source>
</evidence>
<dbReference type="PANTHER" id="PTHR32063:SF0">
    <property type="entry name" value="SWARMING MOTILITY PROTEIN SWRC"/>
    <property type="match status" value="1"/>
</dbReference>
<feature type="transmembrane region" description="Helical" evidence="1">
    <location>
        <begin position="389"/>
        <end position="410"/>
    </location>
</feature>
<dbReference type="Proteomes" id="UP000216189">
    <property type="component" value="Unassembled WGS sequence"/>
</dbReference>
<comment type="caution">
    <text evidence="2">The sequence shown here is derived from an EMBL/GenBank/DDBJ whole genome shotgun (WGS) entry which is preliminary data.</text>
</comment>
<dbReference type="SUPFAM" id="SSF82714">
    <property type="entry name" value="Multidrug efflux transporter AcrB TolC docking domain, DN and DC subdomains"/>
    <property type="match status" value="2"/>
</dbReference>
<protein>
    <submittedName>
        <fullName evidence="2">RND transporter</fullName>
    </submittedName>
</protein>
<feature type="transmembrane region" description="Helical" evidence="1">
    <location>
        <begin position="470"/>
        <end position="492"/>
    </location>
</feature>
<proteinExistence type="predicted"/>
<dbReference type="Gene3D" id="3.30.70.1440">
    <property type="entry name" value="Multidrug efflux transporter AcrB pore domain"/>
    <property type="match status" value="1"/>
</dbReference>
<feature type="transmembrane region" description="Helical" evidence="1">
    <location>
        <begin position="526"/>
        <end position="546"/>
    </location>
</feature>
<keyword evidence="1" id="KW-1133">Transmembrane helix</keyword>
<dbReference type="EMBL" id="NPJF01000073">
    <property type="protein sequence ID" value="OYP53045.1"/>
    <property type="molecule type" value="Genomic_DNA"/>
</dbReference>
<keyword evidence="3" id="KW-1185">Reference proteome</keyword>
<keyword evidence="1" id="KW-0472">Membrane</keyword>
<evidence type="ECO:0000256" key="1">
    <source>
        <dbReference type="SAM" id="Phobius"/>
    </source>
</evidence>
<dbReference type="PRINTS" id="PR00702">
    <property type="entry name" value="ACRIFLAVINRP"/>
</dbReference>
<feature type="transmembrane region" description="Helical" evidence="1">
    <location>
        <begin position="849"/>
        <end position="868"/>
    </location>
</feature>
<evidence type="ECO:0000313" key="2">
    <source>
        <dbReference type="EMBL" id="OYP53045.1"/>
    </source>
</evidence>
<feature type="transmembrane region" description="Helical" evidence="1">
    <location>
        <begin position="947"/>
        <end position="966"/>
    </location>
</feature>
<dbReference type="Gene3D" id="3.30.70.1430">
    <property type="entry name" value="Multidrug efflux transporter AcrB pore domain"/>
    <property type="match status" value="2"/>
</dbReference>
<dbReference type="SUPFAM" id="SSF82693">
    <property type="entry name" value="Multidrug efflux transporter AcrB pore domain, PN1, PN2, PC1 and PC2 subdomains"/>
    <property type="match status" value="2"/>
</dbReference>
<dbReference type="PANTHER" id="PTHR32063">
    <property type="match status" value="1"/>
</dbReference>
<dbReference type="Gene3D" id="3.30.2090.10">
    <property type="entry name" value="Multidrug efflux transporter AcrB TolC docking domain, DN and DC subdomains"/>
    <property type="match status" value="2"/>
</dbReference>
<dbReference type="Pfam" id="PF00873">
    <property type="entry name" value="ACR_tran"/>
    <property type="match status" value="1"/>
</dbReference>
<dbReference type="InterPro" id="IPR027463">
    <property type="entry name" value="AcrB_DN_DC_subdom"/>
</dbReference>
<dbReference type="Gene3D" id="3.30.70.1320">
    <property type="entry name" value="Multidrug efflux transporter AcrB pore domain like"/>
    <property type="match status" value="1"/>
</dbReference>
<accession>A0ABX4EGS2</accession>
<feature type="transmembrane region" description="Helical" evidence="1">
    <location>
        <begin position="339"/>
        <end position="356"/>
    </location>
</feature>
<feature type="transmembrane region" description="Helical" evidence="1">
    <location>
        <begin position="442"/>
        <end position="464"/>
    </location>
</feature>
<sequence length="1011" mass="113213">MIKYLLHKPIATSMAILAIIIVSIVSLCDIPISLMPDIDIPRITVQVEMPGASVNEIEKRAIAPIRQQLSQLEGLTSIQSDSKMDIGTICLQFVPGSNIDVAFVNVNEKIDMAMGSMPKEMKRPKVIKATSMDIPAFYLDISVKQESTLSNTNHKFSQLSDFTRDIIVRRFEQLPSTALIDVSGLATTEILCTPDLNTLQSLGLTESDLQKALADNNVQLEALSVKDGAYHYHIHFDSQLTTLEDIKKIIINHQGRIIPLGELCHIEEIPASPKNIIRHNGRNCITLAIIKQSDARMADLKNEVSNLIENLQKEYPTISFNLTRDQTELLSFSMNNLKYNLLAAIIMTCLVLIFFLRNWRVGILVAFSIPLSLLVTILSFKLTHITMNIISLSGLILGVGMIVDNSIVVIDNIIQKREEGLSLVEAIAIGTKEVFPSLLSSVLTTCSIFIPLIFIGGIAGTLFFDQSMGVTMALFASLLVSVTVIPIYFFWLHKKLGEKITKDTHSFNKLLKIHDRIESWVLRHSGYCMLAFLICIPGTLITYLIIDKQMLPDIEYSDGMMHIDWNDNISVEESDRRTACLIAKYKNVITASTEMTGTQDFLLSHTKDISSSESLTYLCCKNTSDYSKLKDSLMTSLQEEYPEATISFSPSGNLFNMIFSTDEPELQINLQTPLGTHPSFDESQAFIDSLRYHFPDVTFPSVVTEDNIQLVVNSEQIMAYGVTYEQLKNHITNLLGKNNVLQINHGSVSVPIIIGLNRKNRKDILESSIKNADGTDIPLNYLLKERKIRDYKHIYGNTNGDYYPIIVHATDSQIKEILDYISVKQKNMNNLVISTSGSYYSSREAMKHLIFILVISLLLLFFILAAQFESLITPLIILLEIPIDMFFVMAILFITGQTINMMSMIGFIVMGGIVINDSILKIDTINRYIKNGVSLIRALLLAGRNRLMPILMTSLTTIFSMLPFMTKGSIGADMQFSLSLVIIIGMIVGTLVSVFFVPLAYYLIHKNKLSR</sequence>
<dbReference type="InterPro" id="IPR001036">
    <property type="entry name" value="Acrflvin-R"/>
</dbReference>
<gene>
    <name evidence="2" type="ORF">CIK91_13795</name>
</gene>
<name>A0ABX4EGS2_SEGBR</name>
<organism evidence="2 3">
    <name type="scientific">Segatella bryantii</name>
    <name type="common">Prevotella bryantii</name>
    <dbReference type="NCBI Taxonomy" id="77095"/>
    <lineage>
        <taxon>Bacteria</taxon>
        <taxon>Pseudomonadati</taxon>
        <taxon>Bacteroidota</taxon>
        <taxon>Bacteroidia</taxon>
        <taxon>Bacteroidales</taxon>
        <taxon>Prevotellaceae</taxon>
        <taxon>Segatella</taxon>
    </lineage>
</organism>
<feature type="transmembrane region" description="Helical" evidence="1">
    <location>
        <begin position="12"/>
        <end position="34"/>
    </location>
</feature>
<feature type="transmembrane region" description="Helical" evidence="1">
    <location>
        <begin position="978"/>
        <end position="1004"/>
    </location>
</feature>
<keyword evidence="1" id="KW-0812">Transmembrane</keyword>
<dbReference type="Gene3D" id="1.20.1640.10">
    <property type="entry name" value="Multidrug efflux transporter AcrB transmembrane domain"/>
    <property type="match status" value="2"/>
</dbReference>
<feature type="transmembrane region" description="Helical" evidence="1">
    <location>
        <begin position="363"/>
        <end position="383"/>
    </location>
</feature>
<dbReference type="SUPFAM" id="SSF82866">
    <property type="entry name" value="Multidrug efflux transporter AcrB transmembrane domain"/>
    <property type="match status" value="2"/>
</dbReference>
<dbReference type="RefSeq" id="WP_094449128.1">
    <property type="nucleotide sequence ID" value="NZ_CP091802.1"/>
</dbReference>
<feature type="transmembrane region" description="Helical" evidence="1">
    <location>
        <begin position="875"/>
        <end position="895"/>
    </location>
</feature>